<dbReference type="EMBL" id="JH668412">
    <property type="protein sequence ID" value="KAG6451699.1"/>
    <property type="molecule type" value="Genomic_DNA"/>
</dbReference>
<reference evidence="5" key="3">
    <citation type="journal article" date="2022" name="Insect Sci.">
        <title>Genome-wide identification, classification, and expression profiling of serine esterases and other esterase-related proteins in the tobacco hornworm, Manduca sexta.</title>
        <authorList>
            <person name="Miao Z."/>
            <person name="Xiong C."/>
            <person name="Cao X."/>
            <person name="Shan T."/>
            <person name="Jin Q."/>
            <person name="Jiang H."/>
        </authorList>
    </citation>
    <scope>NUCLEOTIDE SEQUENCE</scope>
    <source>
        <strain evidence="5">SEH4-2</strain>
    </source>
</reference>
<organism evidence="4 6">
    <name type="scientific">Manduca sexta</name>
    <name type="common">Tobacco hawkmoth</name>
    <name type="synonym">Tobacco hornworm</name>
    <dbReference type="NCBI Taxonomy" id="7130"/>
    <lineage>
        <taxon>Eukaryota</taxon>
        <taxon>Metazoa</taxon>
        <taxon>Ecdysozoa</taxon>
        <taxon>Arthropoda</taxon>
        <taxon>Hexapoda</taxon>
        <taxon>Insecta</taxon>
        <taxon>Pterygota</taxon>
        <taxon>Neoptera</taxon>
        <taxon>Endopterygota</taxon>
        <taxon>Lepidoptera</taxon>
        <taxon>Glossata</taxon>
        <taxon>Ditrysia</taxon>
        <taxon>Bombycoidea</taxon>
        <taxon>Sphingidae</taxon>
        <taxon>Sphinginae</taxon>
        <taxon>Sphingini</taxon>
        <taxon>Manduca</taxon>
    </lineage>
</organism>
<dbReference type="Gene3D" id="3.40.50.1820">
    <property type="entry name" value="alpha/beta hydrolase"/>
    <property type="match status" value="1"/>
</dbReference>
<sequence length="580" mass="66219">MMAVNIVLFLSLCVVVKGNLIVDTSSGKVEGVEVPSIIKNEKYYSFMGIPYAQPPIGELRFMPPIPHQGWSNVLNAKKESKACSQFYLPSRTIEDYGFYGDEDCLRLGIHTPKVPVKDELSFPVIVFFYNEYFRLSFNGSREYGPDFFMKEDVMIVNINYRVGPMGFISYEDDLLPGNNGIKDVILALKWLQQNIHKFGGDPYKVTLMGNEGGGVLVDILLQSPKAKGLFSAVIMQSGTTWQSMYFNGKPRDKALALAKELEKHVSTSAQLIKEFSEFSAQKISESELHSIPTDDSRHAQVGILGNSPVIEHDHPDAIINQLPEDSHIKIDIPIMIGYNSNEGLEKCERFLRKPQYLTFADRDFLMMFPIRVHYHFEINTNVYWDAVQEVKDFYFEEGYVKISKPGEYMMYHGDASAIYPIDYTVRKYLNISSAPIYYYAFDYSGELNMRKNLAMEEALTVEGTWGATTGDELCYLFVCNKIKKAYIKAMEDEDSEEMKVLKNMVRMWTNFAKTGNPTPPGGDLTWKPATKENKDCLVISDELNMKTNLHEKRIKFWDDFIAKYRDMAEDGVIKGVKDEL</sequence>
<evidence type="ECO:0000313" key="6">
    <source>
        <dbReference type="Proteomes" id="UP000791440"/>
    </source>
</evidence>
<dbReference type="Proteomes" id="UP000791440">
    <property type="component" value="Unassembled WGS sequence"/>
</dbReference>
<evidence type="ECO:0000256" key="2">
    <source>
        <dbReference type="SAM" id="SignalP"/>
    </source>
</evidence>
<dbReference type="InterPro" id="IPR029058">
    <property type="entry name" value="AB_hydrolase_fold"/>
</dbReference>
<feature type="signal peptide" evidence="2">
    <location>
        <begin position="1"/>
        <end position="18"/>
    </location>
</feature>
<keyword evidence="1" id="KW-0325">Glycoprotein</keyword>
<feature type="domain" description="Carboxylesterase type B" evidence="3">
    <location>
        <begin position="20"/>
        <end position="557"/>
    </location>
</feature>
<dbReference type="SUPFAM" id="SSF53474">
    <property type="entry name" value="alpha/beta-Hydrolases"/>
    <property type="match status" value="1"/>
</dbReference>
<protein>
    <submittedName>
        <fullName evidence="5">Esterase</fullName>
    </submittedName>
</protein>
<reference evidence="4" key="1">
    <citation type="journal article" date="2016" name="Insect Biochem. Mol. Biol.">
        <title>Multifaceted biological insights from a draft genome sequence of the tobacco hornworm moth, Manduca sexta.</title>
        <authorList>
            <person name="Kanost M.R."/>
            <person name="Arrese E.L."/>
            <person name="Cao X."/>
            <person name="Chen Y.R."/>
            <person name="Chellapilla S."/>
            <person name="Goldsmith M.R."/>
            <person name="Grosse-Wilde E."/>
            <person name="Heckel D.G."/>
            <person name="Herndon N."/>
            <person name="Jiang H."/>
            <person name="Papanicolaou A."/>
            <person name="Qu J."/>
            <person name="Soulages J.L."/>
            <person name="Vogel H."/>
            <person name="Walters J."/>
            <person name="Waterhouse R.M."/>
            <person name="Ahn S.J."/>
            <person name="Almeida F.C."/>
            <person name="An C."/>
            <person name="Aqrawi P."/>
            <person name="Bretschneider A."/>
            <person name="Bryant W.B."/>
            <person name="Bucks S."/>
            <person name="Chao H."/>
            <person name="Chevignon G."/>
            <person name="Christen J.M."/>
            <person name="Clarke D.F."/>
            <person name="Dittmer N.T."/>
            <person name="Ferguson L.C.F."/>
            <person name="Garavelou S."/>
            <person name="Gordon K.H.J."/>
            <person name="Gunaratna R.T."/>
            <person name="Han Y."/>
            <person name="Hauser F."/>
            <person name="He Y."/>
            <person name="Heidel-Fischer H."/>
            <person name="Hirsh A."/>
            <person name="Hu Y."/>
            <person name="Jiang H."/>
            <person name="Kalra D."/>
            <person name="Klinner C."/>
            <person name="Konig C."/>
            <person name="Kovar C."/>
            <person name="Kroll A.R."/>
            <person name="Kuwar S.S."/>
            <person name="Lee S.L."/>
            <person name="Lehman R."/>
            <person name="Li K."/>
            <person name="Li Z."/>
            <person name="Liang H."/>
            <person name="Lovelace S."/>
            <person name="Lu Z."/>
            <person name="Mansfield J.H."/>
            <person name="McCulloch K.J."/>
            <person name="Mathew T."/>
            <person name="Morton B."/>
            <person name="Muzny D.M."/>
            <person name="Neunemann D."/>
            <person name="Ongeri F."/>
            <person name="Pauchet Y."/>
            <person name="Pu L.L."/>
            <person name="Pyrousis I."/>
            <person name="Rao X.J."/>
            <person name="Redding A."/>
            <person name="Roesel C."/>
            <person name="Sanchez-Gracia A."/>
            <person name="Schaack S."/>
            <person name="Shukla A."/>
            <person name="Tetreau G."/>
            <person name="Wang Y."/>
            <person name="Xiong G.H."/>
            <person name="Traut W."/>
            <person name="Walsh T.K."/>
            <person name="Worley K.C."/>
            <person name="Wu D."/>
            <person name="Wu W."/>
            <person name="Wu Y.Q."/>
            <person name="Zhang X."/>
            <person name="Zou Z."/>
            <person name="Zucker H."/>
            <person name="Briscoe A.D."/>
            <person name="Burmester T."/>
            <person name="Clem R.J."/>
            <person name="Feyereisen R."/>
            <person name="Grimmelikhuijzen C.J.P."/>
            <person name="Hamodrakas S.J."/>
            <person name="Hansson B.S."/>
            <person name="Huguet E."/>
            <person name="Jermiin L.S."/>
            <person name="Lan Q."/>
            <person name="Lehman H.K."/>
            <person name="Lorenzen M."/>
            <person name="Merzendorfer H."/>
            <person name="Michalopoulos I."/>
            <person name="Morton D.B."/>
            <person name="Muthukrishnan S."/>
            <person name="Oakeshott J.G."/>
            <person name="Palmer W."/>
            <person name="Park Y."/>
            <person name="Passarelli A.L."/>
            <person name="Rozas J."/>
            <person name="Schwartz L.M."/>
            <person name="Smith W."/>
            <person name="Southgate A."/>
            <person name="Vilcinskas A."/>
            <person name="Vogt R."/>
            <person name="Wang P."/>
            <person name="Werren J."/>
            <person name="Yu X.Q."/>
            <person name="Zhou J.J."/>
            <person name="Brown S.J."/>
            <person name="Scherer S.E."/>
            <person name="Richards S."/>
            <person name="Blissard G.W."/>
        </authorList>
    </citation>
    <scope>NUCLEOTIDE SEQUENCE</scope>
</reference>
<reference evidence="4" key="2">
    <citation type="submission" date="2020-12" db="EMBL/GenBank/DDBJ databases">
        <authorList>
            <person name="Kanost M."/>
        </authorList>
    </citation>
    <scope>NUCLEOTIDE SEQUENCE</scope>
</reference>
<name>A0A922CMT1_MANSE</name>
<evidence type="ECO:0000259" key="3">
    <source>
        <dbReference type="Pfam" id="PF00135"/>
    </source>
</evidence>
<evidence type="ECO:0000256" key="1">
    <source>
        <dbReference type="ARBA" id="ARBA00023180"/>
    </source>
</evidence>
<evidence type="ECO:0000313" key="4">
    <source>
        <dbReference type="EMBL" id="KAG6451699.1"/>
    </source>
</evidence>
<dbReference type="Pfam" id="PF00135">
    <property type="entry name" value="COesterase"/>
    <property type="match status" value="1"/>
</dbReference>
<evidence type="ECO:0000313" key="5">
    <source>
        <dbReference type="EMBL" id="UXP71997.1"/>
    </source>
</evidence>
<dbReference type="PANTHER" id="PTHR11559">
    <property type="entry name" value="CARBOXYLESTERASE"/>
    <property type="match status" value="1"/>
</dbReference>
<keyword evidence="2" id="KW-0732">Signal</keyword>
<dbReference type="EMBL" id="ON929215">
    <property type="protein sequence ID" value="UXP71997.1"/>
    <property type="molecule type" value="mRNA"/>
</dbReference>
<keyword evidence="6" id="KW-1185">Reference proteome</keyword>
<dbReference type="AlphaFoldDB" id="A0A922CMT1"/>
<dbReference type="EMBL" id="JH668412">
    <property type="protein sequence ID" value="KAG6451698.1"/>
    <property type="molecule type" value="Genomic_DNA"/>
</dbReference>
<dbReference type="InterPro" id="IPR050309">
    <property type="entry name" value="Type-B_Carboxylest/Lipase"/>
</dbReference>
<proteinExistence type="evidence at transcript level"/>
<gene>
    <name evidence="4" type="ORF">O3G_MSEX007299</name>
</gene>
<dbReference type="InterPro" id="IPR002018">
    <property type="entry name" value="CarbesteraseB"/>
</dbReference>
<dbReference type="OrthoDB" id="3200163at2759"/>
<accession>A0A922CMT1</accession>
<feature type="chain" id="PRO_5038276746" evidence="2">
    <location>
        <begin position="19"/>
        <end position="580"/>
    </location>
</feature>